<name>A0A2P2E779_9PROT</name>
<keyword evidence="1" id="KW-0812">Transmembrane</keyword>
<comment type="caution">
    <text evidence="2">The sequence shown here is derived from an EMBL/GenBank/DDBJ whole genome shotgun (WGS) entry which is preliminary data.</text>
</comment>
<reference evidence="2 3" key="1">
    <citation type="journal article" date="2018" name="Genome Announc.">
        <title>Draft Genome Sequence of "Candidatus Phycosocius bacilliformis," an Alphaproteobacterial Ectosymbiont of the Hydrocarbon-Producing Green Alga Botryococcus braunii.</title>
        <authorList>
            <person name="Tanabe Y."/>
            <person name="Yamaguchi H."/>
            <person name="Watanabe M.M."/>
        </authorList>
    </citation>
    <scope>NUCLEOTIDE SEQUENCE [LARGE SCALE GENOMIC DNA]</scope>
    <source>
        <strain evidence="2 3">BOTRYCO-2</strain>
    </source>
</reference>
<organism evidence="2 3">
    <name type="scientific">Candidatus Phycosocius bacilliformis</name>
    <dbReference type="NCBI Taxonomy" id="1445552"/>
    <lineage>
        <taxon>Bacteria</taxon>
        <taxon>Pseudomonadati</taxon>
        <taxon>Pseudomonadota</taxon>
        <taxon>Alphaproteobacteria</taxon>
        <taxon>Caulobacterales</taxon>
        <taxon>Caulobacterales incertae sedis</taxon>
        <taxon>Candidatus Phycosocius</taxon>
    </lineage>
</organism>
<keyword evidence="3" id="KW-1185">Reference proteome</keyword>
<feature type="transmembrane region" description="Helical" evidence="1">
    <location>
        <begin position="363"/>
        <end position="384"/>
    </location>
</feature>
<dbReference type="EMBL" id="BFBR01000001">
    <property type="protein sequence ID" value="GBF56909.1"/>
    <property type="molecule type" value="Genomic_DNA"/>
</dbReference>
<feature type="transmembrane region" description="Helical" evidence="1">
    <location>
        <begin position="396"/>
        <end position="415"/>
    </location>
</feature>
<dbReference type="OrthoDB" id="9767470at2"/>
<gene>
    <name evidence="2" type="ORF">PbB2_00566</name>
</gene>
<dbReference type="InterPro" id="IPR021830">
    <property type="entry name" value="DUF3422"/>
</dbReference>
<dbReference type="AlphaFoldDB" id="A0A2P2E779"/>
<evidence type="ECO:0000313" key="2">
    <source>
        <dbReference type="EMBL" id="GBF56909.1"/>
    </source>
</evidence>
<keyword evidence="1" id="KW-0472">Membrane</keyword>
<dbReference type="Proteomes" id="UP000245086">
    <property type="component" value="Unassembled WGS sequence"/>
</dbReference>
<accession>A0A2P2E779</accession>
<evidence type="ECO:0000313" key="3">
    <source>
        <dbReference type="Proteomes" id="UP000245086"/>
    </source>
</evidence>
<proteinExistence type="predicted"/>
<dbReference type="Pfam" id="PF11902">
    <property type="entry name" value="DUF3422"/>
    <property type="match status" value="1"/>
</dbReference>
<evidence type="ECO:0000256" key="1">
    <source>
        <dbReference type="SAM" id="Phobius"/>
    </source>
</evidence>
<sequence>MRRQGLQWRFHPQRDVLLAEAHARPSTPVQTPHLASRIATMSGEGGVGADRAHMAALCRKIGTSEPGPDARWCVVDGGTWRLRWERHTEISTWTVFRDSPGDPDVMFQATALDLIPQDWLAGLPGEVLGAAHVVISANPPEHLPFADSDVVAARVANGTIDVFSDFRPGPDAFTRFVLVQAEPNAVTAGRVLQQLFEIETYRLLALLAFPLATATSVTLARFEAEAGASAIQVADEGGVEADRNLLSRLAALAGEAEALVATTTYRFAAARAYEGLVQERIGQLREQAIDGRPTISDFMERRLAPAMRTCVAVADRQRDVIERIARTTQMLNTRVEVASEAINVGLLASMDRRSQEQLRLQQTVEGLSVAAISYYSLGLIHFVMEGLAETVVHFNAKAATGLSAPLVVLGVWLILRRLRKEISSEK</sequence>
<keyword evidence="1" id="KW-1133">Transmembrane helix</keyword>
<evidence type="ECO:0008006" key="4">
    <source>
        <dbReference type="Google" id="ProtNLM"/>
    </source>
</evidence>
<protein>
    <recommendedName>
        <fullName evidence="4">DUF3422 domain-containing protein</fullName>
    </recommendedName>
</protein>
<dbReference type="RefSeq" id="WP_133245690.1">
    <property type="nucleotide sequence ID" value="NZ_BFBR01000001.1"/>
</dbReference>